<dbReference type="RefSeq" id="WP_193111853.1">
    <property type="nucleotide sequence ID" value="NZ_CP041406.1"/>
</dbReference>
<sequence length="66" mass="7512">MALQELFAATALALLNSTKPCHCHLLFTIKSKLMILLNHYIPRCPFYTVCFAFRRSGIHPPHTISL</sequence>
<gene>
    <name evidence="1" type="ORF">FM071_04625</name>
</gene>
<dbReference type="AlphaFoldDB" id="A0A7M1B9U6"/>
<dbReference type="Proteomes" id="UP000593580">
    <property type="component" value="Chromosome"/>
</dbReference>
<proteinExistence type="predicted"/>
<keyword evidence="2" id="KW-1185">Reference proteome</keyword>
<evidence type="ECO:0000313" key="1">
    <source>
        <dbReference type="EMBL" id="QOP45608.1"/>
    </source>
</evidence>
<evidence type="ECO:0000313" key="2">
    <source>
        <dbReference type="Proteomes" id="UP000593580"/>
    </source>
</evidence>
<reference evidence="1 2" key="1">
    <citation type="submission" date="2019-07" db="EMBL/GenBank/DDBJ databases">
        <title>Sulfurimonas paralvinellae sp. nov., a novel mesophilic, hydrogen- and sulfur-oxidizing chemolithoautotroph within the Epsilonproteo- bacteria isolated from a deep-sea hydrothermal vent polychaete nest, reclassification of Thiomicrospira denitrificans as Sulfurimonas denitrificans comb. nov. and emended description of the genus Sulfurimonas.</title>
        <authorList>
            <person name="Wang S."/>
            <person name="Jiang L."/>
            <person name="Shao Z."/>
        </authorList>
    </citation>
    <scope>NUCLEOTIDE SEQUENCE [LARGE SCALE GENOMIC DNA]</scope>
    <source>
        <strain evidence="1 2">GO25</strain>
    </source>
</reference>
<name>A0A7M1B9U6_9BACT</name>
<protein>
    <submittedName>
        <fullName evidence="1">Uncharacterized protein</fullName>
    </submittedName>
</protein>
<dbReference type="EMBL" id="CP041406">
    <property type="protein sequence ID" value="QOP45608.1"/>
    <property type="molecule type" value="Genomic_DNA"/>
</dbReference>
<accession>A0A7M1B9U6</accession>
<organism evidence="1 2">
    <name type="scientific">Sulfurimonas paralvinellae</name>
    <dbReference type="NCBI Taxonomy" id="317658"/>
    <lineage>
        <taxon>Bacteria</taxon>
        <taxon>Pseudomonadati</taxon>
        <taxon>Campylobacterota</taxon>
        <taxon>Epsilonproteobacteria</taxon>
        <taxon>Campylobacterales</taxon>
        <taxon>Sulfurimonadaceae</taxon>
        <taxon>Sulfurimonas</taxon>
    </lineage>
</organism>
<dbReference type="KEGG" id="spal:FM071_04625"/>